<evidence type="ECO:0000313" key="2">
    <source>
        <dbReference type="EMBL" id="OFW59101.1"/>
    </source>
</evidence>
<dbReference type="CDD" id="cd06223">
    <property type="entry name" value="PRTases_typeI"/>
    <property type="match status" value="1"/>
</dbReference>
<protein>
    <recommendedName>
        <fullName evidence="1">Phosphoribosyltransferase domain-containing protein</fullName>
    </recommendedName>
</protein>
<proteinExistence type="predicted"/>
<dbReference type="InterPro" id="IPR000836">
    <property type="entry name" value="PRTase_dom"/>
</dbReference>
<dbReference type="SUPFAM" id="SSF53271">
    <property type="entry name" value="PRTase-like"/>
    <property type="match status" value="1"/>
</dbReference>
<sequence length="216" mass="23520">MPQFFLNREEAGRKLTEGYPAPKENAIVLGIPRGGIPVGYFLAQRLGSPLDAIVVRKLPLPGSPEMGFGAIAPDGSTVINHEIVASLYLPENSISRISAAVLEEIHRREKAYRDDRPFPNLNGKNVILTDDGLATGYTMIAAIKMARDKGAGTVTAAVPVSPRDTATRISELADYFHCLHVSDRYPFAVASFYEDFHDMSDEEVIGYLGKALGKNT</sequence>
<dbReference type="Proteomes" id="UP000177876">
    <property type="component" value="Unassembled WGS sequence"/>
</dbReference>
<gene>
    <name evidence="2" type="ORF">A2Y75_05070</name>
</gene>
<dbReference type="Pfam" id="PF00156">
    <property type="entry name" value="Pribosyltran"/>
    <property type="match status" value="1"/>
</dbReference>
<name>A0A1F2WQH9_9ACTN</name>
<dbReference type="Gene3D" id="3.40.50.2020">
    <property type="match status" value="1"/>
</dbReference>
<dbReference type="Gene3D" id="3.30.1310.20">
    <property type="entry name" value="PRTase-like"/>
    <property type="match status" value="1"/>
</dbReference>
<comment type="caution">
    <text evidence="2">The sequence shown here is derived from an EMBL/GenBank/DDBJ whole genome shotgun (WGS) entry which is preliminary data.</text>
</comment>
<dbReference type="STRING" id="1797197.A2Y75_05070"/>
<feature type="domain" description="Phosphoribosyltransferase" evidence="1">
    <location>
        <begin position="21"/>
        <end position="172"/>
    </location>
</feature>
<evidence type="ECO:0000259" key="1">
    <source>
        <dbReference type="Pfam" id="PF00156"/>
    </source>
</evidence>
<evidence type="ECO:0000313" key="3">
    <source>
        <dbReference type="Proteomes" id="UP000177876"/>
    </source>
</evidence>
<accession>A0A1F2WQH9</accession>
<reference evidence="2 3" key="1">
    <citation type="journal article" date="2016" name="Nat. Commun.">
        <title>Thousands of microbial genomes shed light on interconnected biogeochemical processes in an aquifer system.</title>
        <authorList>
            <person name="Anantharaman K."/>
            <person name="Brown C.T."/>
            <person name="Hug L.A."/>
            <person name="Sharon I."/>
            <person name="Castelle C.J."/>
            <person name="Probst A.J."/>
            <person name="Thomas B.C."/>
            <person name="Singh A."/>
            <person name="Wilkins M.J."/>
            <person name="Karaoz U."/>
            <person name="Brodie E.L."/>
            <person name="Williams K.H."/>
            <person name="Hubbard S.S."/>
            <person name="Banfield J.F."/>
        </authorList>
    </citation>
    <scope>NUCLEOTIDE SEQUENCE [LARGE SCALE GENOMIC DNA]</scope>
</reference>
<dbReference type="InterPro" id="IPR029057">
    <property type="entry name" value="PRTase-like"/>
</dbReference>
<dbReference type="AlphaFoldDB" id="A0A1F2WQH9"/>
<dbReference type="EMBL" id="MELK01000018">
    <property type="protein sequence ID" value="OFW59101.1"/>
    <property type="molecule type" value="Genomic_DNA"/>
</dbReference>
<organism evidence="2 3">
    <name type="scientific">Candidatus Solincola sediminis</name>
    <dbReference type="NCBI Taxonomy" id="1797199"/>
    <lineage>
        <taxon>Bacteria</taxon>
        <taxon>Bacillati</taxon>
        <taxon>Actinomycetota</taxon>
        <taxon>Candidatus Geothermincolia</taxon>
        <taxon>Candidatus Geothermincolales</taxon>
        <taxon>Candidatus Geothermincolaceae</taxon>
        <taxon>Candidatus Solincola</taxon>
    </lineage>
</organism>